<reference evidence="3 4" key="1">
    <citation type="journal article" date="2017" name="Nat. Microbiol.">
        <title>Natural product diversity associated with the nematode symbionts Photorhabdus and Xenorhabdus.</title>
        <authorList>
            <person name="Tobias N.J."/>
            <person name="Wolff H."/>
            <person name="Djahanschiri B."/>
            <person name="Grundmann F."/>
            <person name="Kronenwerth M."/>
            <person name="Shi Y.M."/>
            <person name="Simonyi S."/>
            <person name="Grun P."/>
            <person name="Shapiro-Ilan D."/>
            <person name="Pidot S.J."/>
            <person name="Stinear T.P."/>
            <person name="Ebersberger I."/>
            <person name="Bode H.B."/>
        </authorList>
    </citation>
    <scope>NUCLEOTIDE SEQUENCE [LARGE SCALE GENOMIC DNA]</scope>
    <source>
        <strain evidence="3 4">DSM 17902</strain>
    </source>
</reference>
<proteinExistence type="predicted"/>
<comment type="caution">
    <text evidence="3">The sequence shown here is derived from an EMBL/GenBank/DDBJ whole genome shotgun (WGS) entry which is preliminary data.</text>
</comment>
<evidence type="ECO:0000256" key="2">
    <source>
        <dbReference type="SAM" id="Phobius"/>
    </source>
</evidence>
<keyword evidence="2" id="KW-1133">Transmembrane helix</keyword>
<evidence type="ECO:0000313" key="3">
    <source>
        <dbReference type="EMBL" id="PHM46928.1"/>
    </source>
</evidence>
<keyword evidence="4" id="KW-1185">Reference proteome</keyword>
<keyword evidence="2" id="KW-0812">Transmembrane</keyword>
<sequence length="65" mass="7279">MVALVFAGNIVAVLVVIALSVKLFFGSALDNNYNAVAATYQKVKQLEEKLNLITNDYEKFKENRE</sequence>
<name>A0A2D0JKU5_9GAMM</name>
<gene>
    <name evidence="3" type="ORF">Xmir_03723</name>
</gene>
<feature type="coiled-coil region" evidence="1">
    <location>
        <begin position="36"/>
        <end position="63"/>
    </location>
</feature>
<dbReference type="Proteomes" id="UP000221980">
    <property type="component" value="Unassembled WGS sequence"/>
</dbReference>
<organism evidence="3 4">
    <name type="scientific">Xenorhabdus miraniensis</name>
    <dbReference type="NCBI Taxonomy" id="351674"/>
    <lineage>
        <taxon>Bacteria</taxon>
        <taxon>Pseudomonadati</taxon>
        <taxon>Pseudomonadota</taxon>
        <taxon>Gammaproteobacteria</taxon>
        <taxon>Enterobacterales</taxon>
        <taxon>Morganellaceae</taxon>
        <taxon>Xenorhabdus</taxon>
    </lineage>
</organism>
<feature type="transmembrane region" description="Helical" evidence="2">
    <location>
        <begin position="6"/>
        <end position="25"/>
    </location>
</feature>
<evidence type="ECO:0000256" key="1">
    <source>
        <dbReference type="SAM" id="Coils"/>
    </source>
</evidence>
<accession>A0A2D0JKU5</accession>
<evidence type="ECO:0000313" key="4">
    <source>
        <dbReference type="Proteomes" id="UP000221980"/>
    </source>
</evidence>
<dbReference type="EMBL" id="NITZ01000025">
    <property type="protein sequence ID" value="PHM46928.1"/>
    <property type="molecule type" value="Genomic_DNA"/>
</dbReference>
<protein>
    <submittedName>
        <fullName evidence="3">Uncharacterized protein</fullName>
    </submittedName>
</protein>
<dbReference type="AlphaFoldDB" id="A0A2D0JKU5"/>
<keyword evidence="2" id="KW-0472">Membrane</keyword>
<keyword evidence="1" id="KW-0175">Coiled coil</keyword>